<keyword evidence="2" id="KW-1185">Reference proteome</keyword>
<protein>
    <submittedName>
        <fullName evidence="1">Uncharacterized protein</fullName>
    </submittedName>
</protein>
<dbReference type="AlphaFoldDB" id="A0AAD8EET9"/>
<accession>A0AAD8EET9</accession>
<dbReference type="Proteomes" id="UP001233999">
    <property type="component" value="Unassembled WGS sequence"/>
</dbReference>
<sequence length="99" mass="10894">ATTVATEVAAADMVALALCTCRLNKCDCYCDGGCRRSGRDRRRRRLQLQLLIWRALAWNEQLLVMEAVDAVAVIESEVAAANSGHVACTFVVYWNANFG</sequence>
<feature type="non-terminal residue" evidence="1">
    <location>
        <position position="99"/>
    </location>
</feature>
<reference evidence="1" key="1">
    <citation type="journal article" date="2023" name="IScience">
        <title>Live-bearing cockroach genome reveals convergent evolutionary mechanisms linked to viviparity in insects and beyond.</title>
        <authorList>
            <person name="Fouks B."/>
            <person name="Harrison M.C."/>
            <person name="Mikhailova A.A."/>
            <person name="Marchal E."/>
            <person name="English S."/>
            <person name="Carruthers M."/>
            <person name="Jennings E.C."/>
            <person name="Chiamaka E.L."/>
            <person name="Frigard R.A."/>
            <person name="Pippel M."/>
            <person name="Attardo G.M."/>
            <person name="Benoit J.B."/>
            <person name="Bornberg-Bauer E."/>
            <person name="Tobe S.S."/>
        </authorList>
    </citation>
    <scope>NUCLEOTIDE SEQUENCE</scope>
    <source>
        <strain evidence="1">Stay&amp;Tobe</strain>
    </source>
</reference>
<evidence type="ECO:0000313" key="1">
    <source>
        <dbReference type="EMBL" id="KAJ9587456.1"/>
    </source>
</evidence>
<gene>
    <name evidence="1" type="ORF">L9F63_028291</name>
</gene>
<proteinExistence type="predicted"/>
<dbReference type="EMBL" id="JASPKZ010006401">
    <property type="protein sequence ID" value="KAJ9587456.1"/>
    <property type="molecule type" value="Genomic_DNA"/>
</dbReference>
<reference evidence="1" key="2">
    <citation type="submission" date="2023-05" db="EMBL/GenBank/DDBJ databases">
        <authorList>
            <person name="Fouks B."/>
        </authorList>
    </citation>
    <scope>NUCLEOTIDE SEQUENCE</scope>
    <source>
        <strain evidence="1">Stay&amp;Tobe</strain>
        <tissue evidence="1">Testes</tissue>
    </source>
</reference>
<organism evidence="1 2">
    <name type="scientific">Diploptera punctata</name>
    <name type="common">Pacific beetle cockroach</name>
    <dbReference type="NCBI Taxonomy" id="6984"/>
    <lineage>
        <taxon>Eukaryota</taxon>
        <taxon>Metazoa</taxon>
        <taxon>Ecdysozoa</taxon>
        <taxon>Arthropoda</taxon>
        <taxon>Hexapoda</taxon>
        <taxon>Insecta</taxon>
        <taxon>Pterygota</taxon>
        <taxon>Neoptera</taxon>
        <taxon>Polyneoptera</taxon>
        <taxon>Dictyoptera</taxon>
        <taxon>Blattodea</taxon>
        <taxon>Blaberoidea</taxon>
        <taxon>Blaberidae</taxon>
        <taxon>Diplopterinae</taxon>
        <taxon>Diploptera</taxon>
    </lineage>
</organism>
<feature type="non-terminal residue" evidence="1">
    <location>
        <position position="1"/>
    </location>
</feature>
<evidence type="ECO:0000313" key="2">
    <source>
        <dbReference type="Proteomes" id="UP001233999"/>
    </source>
</evidence>
<comment type="caution">
    <text evidence="1">The sequence shown here is derived from an EMBL/GenBank/DDBJ whole genome shotgun (WGS) entry which is preliminary data.</text>
</comment>
<name>A0AAD8EET9_DIPPU</name>